<dbReference type="PANTHER" id="PTHR15204">
    <property type="entry name" value="LARGE PROLINE-RICH PROTEIN BAG6"/>
    <property type="match status" value="1"/>
</dbReference>
<proteinExistence type="predicted"/>
<evidence type="ECO:0000256" key="20">
    <source>
        <dbReference type="ARBA" id="ARBA00030033"/>
    </source>
</evidence>
<dbReference type="InterPro" id="IPR029071">
    <property type="entry name" value="Ubiquitin-like_domsf"/>
</dbReference>
<dbReference type="GO" id="GO:0002376">
    <property type="term" value="P:immune system process"/>
    <property type="evidence" value="ECO:0007669"/>
    <property type="project" value="UniProtKB-KW"/>
</dbReference>
<feature type="region of interest" description="Disordered" evidence="23">
    <location>
        <begin position="1375"/>
        <end position="1400"/>
    </location>
</feature>
<evidence type="ECO:0000256" key="5">
    <source>
        <dbReference type="ARBA" id="ARBA00021614"/>
    </source>
</evidence>
<dbReference type="InterPro" id="IPR019954">
    <property type="entry name" value="Ubiquitin_CS"/>
</dbReference>
<evidence type="ECO:0000256" key="6">
    <source>
        <dbReference type="ARBA" id="ARBA00022448"/>
    </source>
</evidence>
<feature type="region of interest" description="Disordered" evidence="23">
    <location>
        <begin position="1538"/>
        <end position="1557"/>
    </location>
</feature>
<dbReference type="PROSITE" id="PS00299">
    <property type="entry name" value="UBIQUITIN_1"/>
    <property type="match status" value="1"/>
</dbReference>
<evidence type="ECO:0000256" key="9">
    <source>
        <dbReference type="ARBA" id="ARBA00022553"/>
    </source>
</evidence>
<feature type="region of interest" description="Disordered" evidence="23">
    <location>
        <begin position="614"/>
        <end position="689"/>
    </location>
</feature>
<dbReference type="InterPro" id="IPR000626">
    <property type="entry name" value="Ubiquitin-like_dom"/>
</dbReference>
<feature type="compositionally biased region" description="Gly residues" evidence="23">
    <location>
        <begin position="92"/>
        <end position="101"/>
    </location>
</feature>
<feature type="compositionally biased region" description="Low complexity" evidence="23">
    <location>
        <begin position="616"/>
        <end position="665"/>
    </location>
</feature>
<evidence type="ECO:0000256" key="14">
    <source>
        <dbReference type="ARBA" id="ARBA00022859"/>
    </source>
</evidence>
<feature type="region of interest" description="Disordered" evidence="23">
    <location>
        <begin position="961"/>
        <end position="992"/>
    </location>
</feature>
<feature type="compositionally biased region" description="Low complexity" evidence="23">
    <location>
        <begin position="825"/>
        <end position="836"/>
    </location>
</feature>
<dbReference type="GO" id="GO:0036503">
    <property type="term" value="P:ERAD pathway"/>
    <property type="evidence" value="ECO:0007669"/>
    <property type="project" value="TreeGrafter"/>
</dbReference>
<sequence>MIDLTIKTLDSQNRAFTVPEDYTVRQLKEHIAEAVSIAPDVQRLIYCGRVLVDEHKLSQYNVHGKVIHLVERAPPSTSRGDPDGGSTTGDQGPTGGGGGFGNLPRFHFVSGGGGPRGRRGRGQDNTMYLGAMAFPADLMDARGISMPQPRPCLTRSRLLVARSMLNTASRTLARLENPRSASSERATATGAEPSSSQESVVESPTPTPDVTSRRNSTSDTQSEDNDESNLELATQAATAAALVSAVLDEAVAQNTSNQQSEETIDITIEEVESSGPNTGAGGLPEDLSMMEDAESPISPIVLSPSCPETPRDQESPPSMETEPEPTLPGTSATPPQQPATNSSSTQPAADTASSQHQRGQPARPQSMATIIGQLNELNQRLEPFMNQYYNLLQADPNYETTGEPNQQGTTSGESASTSDVPPPPPTTTSTSTTTATNSEGQTAPPPATSTAEAPPGDYPRTAAEADLLFRSISEIMHALSHSYHALSDIVCSFSRQPGQGRVLRCRPVLIQHSAVLHAPVPVIVERAAQSISLDRNRQQAAQQQQQQQSATSSTGVGASSNTTDQQPTAAAAASVNNGGAGARFQISPNNLDIFMEMGPTITIDSVEATILQRPNASTPRPTATGTPGTRPASTGTARSSTGTGTASGTTPAPGQATGTPSAGTGNVPTGQFPWGTPPPPEFIQNLPSVTPPDFIQNLVQSISERIGDVGEANIHIAFPGAGGTLIASTVPPAVPPAPAQAPPQTGQQAGPAATTGTTSPTGGARVAESTQARVNTQTHPTTSTQTRSTSRPQIHLARTIQNHLRTFDPFLPCNSHHIRNRRNGSTRSGSNNTNTSQSAWQSMNNNNNNGATASTGPTNVRSTPSGVTAEFNMPATAPFRNIVESILSHSLENMSQGGVGGLGPNIVALGPGATFGPGGTANISFEIGRVTPLTVNTAGLASMMGAAAGAASGAAAAAAGNVNSAAPPRPDGSNMDSPQSPPLAHQGLPPGGANAGGGFLASLFGQLGNLLPHAGNSDLLGGMRNAGGTTNNNPGNQQGSGEGAGGANNRPWVEIASSGGGAIGSPDFISFLQNMAAQNTNMPFYQPQQQAQGQSQPQSTPAPSAPPAPSVSPLLPLVRRLLLDQQDSVTNHMSSSLAQFLGLTLRTPLSGSSEFLPDLLFTVLSTVTLGDILSAPSTSNNSPVDHSLFTQFVERRFGPGGIGSRYQPSHYLNIMEAETERYFNSMPNVLSRLFDDIDLARSLSRLNVDLMEPIIRLMGNTTGPLFRSRFLDSLKAYFQNLVSLLIRCFNDSTFVTTLLRTIVQREIAECQASAMTGESLPSPSSSPSFSSSHPQRVSLLIQMIPNLVQLVSSQYRPVSWYLVYHNPSHSGLGGVLRPPRAGTTPQVSSNPGPRGGEPMDIEAAAEAPAPVNSRPDDPLPDNIIIGSESWHNTIPSDWVPIITRDSQRQRREPNQGPFSDAYLAGMPTKRRKIVTSEKPANNLSKVISDTMKSALGAAGVSTSSDAIATAAAADPQLRVAYREQVRAQVRESLQSCPDYTSERYPNSTKFFDAKKKQ</sequence>
<evidence type="ECO:0000256" key="11">
    <source>
        <dbReference type="ARBA" id="ARBA00022737"/>
    </source>
</evidence>
<evidence type="ECO:0000256" key="2">
    <source>
        <dbReference type="ARBA" id="ARBA00004123"/>
    </source>
</evidence>
<evidence type="ECO:0000256" key="17">
    <source>
        <dbReference type="ARBA" id="ARBA00023186"/>
    </source>
</evidence>
<keyword evidence="9" id="KW-0597">Phosphoprotein</keyword>
<feature type="compositionally biased region" description="Polar residues" evidence="23">
    <location>
        <begin position="1538"/>
        <end position="1549"/>
    </location>
</feature>
<comment type="subcellular location">
    <subcellularLocation>
        <location evidence="3">Cytoplasm</location>
        <location evidence="3">Cytosol</location>
    </subcellularLocation>
    <subcellularLocation>
        <location evidence="2">Nucleus</location>
    </subcellularLocation>
    <subcellularLocation>
        <location evidence="4">Secreted</location>
        <location evidence="4">Extracellular exosome</location>
    </subcellularLocation>
</comment>
<evidence type="ECO:0000256" key="16">
    <source>
        <dbReference type="ARBA" id="ARBA00022990"/>
    </source>
</evidence>
<dbReference type="Pfam" id="PF00240">
    <property type="entry name" value="ubiquitin"/>
    <property type="match status" value="1"/>
</dbReference>
<feature type="region of interest" description="Disordered" evidence="23">
    <location>
        <begin position="170"/>
        <end position="232"/>
    </location>
</feature>
<dbReference type="InterPro" id="IPR021925">
    <property type="entry name" value="BAG6"/>
</dbReference>
<feature type="region of interest" description="Disordered" evidence="23">
    <location>
        <begin position="1445"/>
        <end position="1467"/>
    </location>
</feature>
<evidence type="ECO:0000256" key="22">
    <source>
        <dbReference type="ARBA" id="ARBA00046936"/>
    </source>
</evidence>
<feature type="region of interest" description="Disordered" evidence="23">
    <location>
        <begin position="268"/>
        <end position="287"/>
    </location>
</feature>
<dbReference type="CDD" id="cd01809">
    <property type="entry name" value="Ubl_BAG6"/>
    <property type="match status" value="1"/>
</dbReference>
<feature type="compositionally biased region" description="Pro residues" evidence="23">
    <location>
        <begin position="732"/>
        <end position="741"/>
    </location>
</feature>
<dbReference type="GO" id="GO:0005634">
    <property type="term" value="C:nucleus"/>
    <property type="evidence" value="ECO:0007669"/>
    <property type="project" value="UniProtKB-SubCell"/>
</dbReference>
<dbReference type="EMBL" id="HBUF01182406">
    <property type="protein sequence ID" value="CAG6655641.1"/>
    <property type="molecule type" value="Transcribed_RNA"/>
</dbReference>
<dbReference type="SMART" id="SM00213">
    <property type="entry name" value="UBQ"/>
    <property type="match status" value="1"/>
</dbReference>
<protein>
    <recommendedName>
        <fullName evidence="5">Large proline-rich protein BAG6</fullName>
    </recommendedName>
    <alternativeName>
        <fullName evidence="20">BCL2-associated athanogene 6</fullName>
    </alternativeName>
    <alternativeName>
        <fullName evidence="19">HLA-B-associated transcript 3</fullName>
    </alternativeName>
</protein>
<dbReference type="PROSITE" id="PS50053">
    <property type="entry name" value="UBIQUITIN_2"/>
    <property type="match status" value="1"/>
</dbReference>
<keyword evidence="6" id="KW-0813">Transport</keyword>
<dbReference type="Pfam" id="PF12057">
    <property type="entry name" value="BAG6"/>
    <property type="match status" value="1"/>
</dbReference>
<feature type="compositionally biased region" description="Low complexity" evidence="23">
    <location>
        <begin position="538"/>
        <end position="574"/>
    </location>
</feature>
<feature type="compositionally biased region" description="Polar residues" evidence="23">
    <location>
        <begin position="328"/>
        <end position="358"/>
    </location>
</feature>
<evidence type="ECO:0000259" key="24">
    <source>
        <dbReference type="PROSITE" id="PS50053"/>
    </source>
</evidence>
<evidence type="ECO:0000313" key="25">
    <source>
        <dbReference type="EMBL" id="CAG6655641.1"/>
    </source>
</evidence>
<keyword evidence="18" id="KW-0539">Nucleus</keyword>
<keyword evidence="7" id="KW-0963">Cytoplasm</keyword>
<keyword evidence="14" id="KW-0391">Immunity</keyword>
<dbReference type="Gene3D" id="3.10.20.90">
    <property type="entry name" value="Phosphatidylinositol 3-kinase Catalytic Subunit, Chain A, domain 1"/>
    <property type="match status" value="1"/>
</dbReference>
<feature type="compositionally biased region" description="Polar residues" evidence="23">
    <location>
        <begin position="208"/>
        <end position="220"/>
    </location>
</feature>
<feature type="domain" description="Ubiquitin-like" evidence="24">
    <location>
        <begin position="2"/>
        <end position="62"/>
    </location>
</feature>
<evidence type="ECO:0000256" key="21">
    <source>
        <dbReference type="ARBA" id="ARBA00046003"/>
    </source>
</evidence>
<reference evidence="25" key="1">
    <citation type="submission" date="2021-05" db="EMBL/GenBank/DDBJ databases">
        <authorList>
            <person name="Alioto T."/>
            <person name="Alioto T."/>
            <person name="Gomez Garrido J."/>
        </authorList>
    </citation>
    <scope>NUCLEOTIDE SEQUENCE</scope>
</reference>
<feature type="region of interest" description="Disordered" evidence="23">
    <location>
        <begin position="71"/>
        <end position="124"/>
    </location>
</feature>
<organism evidence="25">
    <name type="scientific">Cacopsylla melanoneura</name>
    <dbReference type="NCBI Taxonomy" id="428564"/>
    <lineage>
        <taxon>Eukaryota</taxon>
        <taxon>Metazoa</taxon>
        <taxon>Ecdysozoa</taxon>
        <taxon>Arthropoda</taxon>
        <taxon>Hexapoda</taxon>
        <taxon>Insecta</taxon>
        <taxon>Pterygota</taxon>
        <taxon>Neoptera</taxon>
        <taxon>Paraneoptera</taxon>
        <taxon>Hemiptera</taxon>
        <taxon>Sternorrhyncha</taxon>
        <taxon>Psylloidea</taxon>
        <taxon>Psyllidae</taxon>
        <taxon>Psyllinae</taxon>
        <taxon>Cacopsylla</taxon>
    </lineage>
</organism>
<keyword evidence="8" id="KW-0964">Secreted</keyword>
<name>A0A8D8RRC6_9HEMI</name>
<dbReference type="GO" id="GO:0071818">
    <property type="term" value="C:BAT3 complex"/>
    <property type="evidence" value="ECO:0007669"/>
    <property type="project" value="TreeGrafter"/>
</dbReference>
<evidence type="ECO:0000256" key="1">
    <source>
        <dbReference type="ARBA" id="ARBA00002067"/>
    </source>
</evidence>
<dbReference type="GO" id="GO:0006915">
    <property type="term" value="P:apoptotic process"/>
    <property type="evidence" value="ECO:0007669"/>
    <property type="project" value="UniProtKB-KW"/>
</dbReference>
<evidence type="ECO:0000256" key="8">
    <source>
        <dbReference type="ARBA" id="ARBA00022525"/>
    </source>
</evidence>
<evidence type="ECO:0000256" key="19">
    <source>
        <dbReference type="ARBA" id="ARBA00029739"/>
    </source>
</evidence>
<keyword evidence="10" id="KW-0053">Apoptosis</keyword>
<evidence type="ECO:0000256" key="15">
    <source>
        <dbReference type="ARBA" id="ARBA00022871"/>
    </source>
</evidence>
<feature type="region of interest" description="Disordered" evidence="23">
    <location>
        <begin position="1086"/>
        <end position="1111"/>
    </location>
</feature>
<evidence type="ECO:0000256" key="4">
    <source>
        <dbReference type="ARBA" id="ARBA00004550"/>
    </source>
</evidence>
<feature type="compositionally biased region" description="Polar residues" evidence="23">
    <location>
        <begin position="850"/>
        <end position="866"/>
    </location>
</feature>
<evidence type="ECO:0000256" key="18">
    <source>
        <dbReference type="ARBA" id="ARBA00023242"/>
    </source>
</evidence>
<comment type="function">
    <text evidence="1">Released extracellularly via exosomes, it is a ligand of the natural killer/NK cells receptor NCR3 and stimulates NK cells cytotoxicity. It may thereby trigger NK cells cytotoxicity against neighboring tumor cells and immature myeloid dendritic cells (DC).</text>
</comment>
<accession>A0A8D8RRC6</accession>
<feature type="compositionally biased region" description="Low complexity" evidence="23">
    <location>
        <begin position="427"/>
        <end position="436"/>
    </location>
</feature>
<feature type="region of interest" description="Disordered" evidence="23">
    <location>
        <begin position="535"/>
        <end position="574"/>
    </location>
</feature>
<feature type="region of interest" description="Disordered" evidence="23">
    <location>
        <begin position="396"/>
        <end position="459"/>
    </location>
</feature>
<evidence type="ECO:0000256" key="7">
    <source>
        <dbReference type="ARBA" id="ARBA00022490"/>
    </source>
</evidence>
<dbReference type="GO" id="GO:0007283">
    <property type="term" value="P:spermatogenesis"/>
    <property type="evidence" value="ECO:0007669"/>
    <property type="project" value="UniProtKB-KW"/>
</dbReference>
<dbReference type="GO" id="GO:0030154">
    <property type="term" value="P:cell differentiation"/>
    <property type="evidence" value="ECO:0007669"/>
    <property type="project" value="UniProtKB-KW"/>
</dbReference>
<feature type="compositionally biased region" description="Low complexity" evidence="23">
    <location>
        <begin position="192"/>
        <end position="204"/>
    </location>
</feature>
<evidence type="ECO:0000256" key="23">
    <source>
        <dbReference type="SAM" id="MobiDB-lite"/>
    </source>
</evidence>
<evidence type="ECO:0000256" key="3">
    <source>
        <dbReference type="ARBA" id="ARBA00004514"/>
    </source>
</evidence>
<feature type="compositionally biased region" description="Polar residues" evidence="23">
    <location>
        <begin position="398"/>
        <end position="413"/>
    </location>
</feature>
<feature type="compositionally biased region" description="Low complexity" evidence="23">
    <location>
        <begin position="74"/>
        <end position="91"/>
    </location>
</feature>
<comment type="subunit">
    <text evidence="22">Component of the BAG6/BAT3 complex, also named BAT3 complex, at least composed of BAG6, UBL4A and GET4/TRC35. Interacts with GET4; the interaction is direct and localizes BAG6 in the cytosol. Interacts with UBL4A; the interaction is direct and required for UBL4A protein stability. Interacts with AIFM1. Interacts with HSPA2. Interacts with CTCFL. Interacts with p300/EP300. Interacts (via ubiquitin-like domain) with RNF126; required for BAG6-dependent ubiquitination of proteins mislocalized to the cytosol. Interacts (via ubiquitin-like domain) with SGTA; SGTA competes with RNF126 by binding the same region of BAG6, thereby promoting deubiquitination of BAG6-target proteins and rescuing them from degradation. Interacts with ricin A chain. Interacts with VCP and AMFR; both form the VCP/p97-AMFR/gp78 complex. Interacts with SYVN1. Interacts with USP13; the interaction is direct and may mediate UBL4A deubiquitination. Interacts with ZFAND2B. Interacts with KPNA2. Interacts with UBQLN4.</text>
</comment>
<feature type="region of interest" description="Disordered" evidence="23">
    <location>
        <begin position="297"/>
        <end position="365"/>
    </location>
</feature>
<keyword evidence="13" id="KW-0156">Chromatin regulator</keyword>
<dbReference type="GO" id="GO:0006325">
    <property type="term" value="P:chromatin organization"/>
    <property type="evidence" value="ECO:0007669"/>
    <property type="project" value="UniProtKB-KW"/>
</dbReference>
<dbReference type="SUPFAM" id="SSF54236">
    <property type="entry name" value="Ubiquitin-like"/>
    <property type="match status" value="1"/>
</dbReference>
<keyword evidence="11" id="KW-0677">Repeat</keyword>
<keyword evidence="17" id="KW-0143">Chaperone</keyword>
<evidence type="ECO:0000256" key="13">
    <source>
        <dbReference type="ARBA" id="ARBA00022853"/>
    </source>
</evidence>
<comment type="function">
    <text evidence="21">Involved in DNA damage-induced apoptosis: following DNA damage, accumulates in the nucleus and forms a complex with p300/EP300, enhancing p300/EP300-mediated p53/TP53 acetylation leading to increase p53/TP53 transcriptional activity. When nuclear, may also act as a component of some chromatin regulator complex that regulates histone 3 'Lys-4' dimethylation (H3K4me2).</text>
</comment>
<evidence type="ECO:0000256" key="12">
    <source>
        <dbReference type="ARBA" id="ARBA00022782"/>
    </source>
</evidence>
<feature type="region of interest" description="Disordered" evidence="23">
    <location>
        <begin position="812"/>
        <end position="871"/>
    </location>
</feature>
<dbReference type="GO" id="GO:0005576">
    <property type="term" value="C:extracellular region"/>
    <property type="evidence" value="ECO:0007669"/>
    <property type="project" value="UniProtKB-SubCell"/>
</dbReference>
<feature type="compositionally biased region" description="Low complexity" evidence="23">
    <location>
        <begin position="742"/>
        <end position="764"/>
    </location>
</feature>
<dbReference type="GO" id="GO:0031593">
    <property type="term" value="F:polyubiquitin modification-dependent protein binding"/>
    <property type="evidence" value="ECO:0007669"/>
    <property type="project" value="TreeGrafter"/>
</dbReference>
<feature type="compositionally biased region" description="Low complexity" evidence="23">
    <location>
        <begin position="1086"/>
        <end position="1102"/>
    </location>
</feature>
<feature type="compositionally biased region" description="Low complexity" evidence="23">
    <location>
        <begin position="1026"/>
        <end position="1037"/>
    </location>
</feature>
<evidence type="ECO:0000256" key="10">
    <source>
        <dbReference type="ARBA" id="ARBA00022703"/>
    </source>
</evidence>
<dbReference type="GO" id="GO:0051787">
    <property type="term" value="F:misfolded protein binding"/>
    <property type="evidence" value="ECO:0007669"/>
    <property type="project" value="TreeGrafter"/>
</dbReference>
<feature type="region of interest" description="Disordered" evidence="23">
    <location>
        <begin position="731"/>
        <end position="793"/>
    </location>
</feature>
<dbReference type="PANTHER" id="PTHR15204:SF0">
    <property type="entry name" value="LARGE PROLINE-RICH PROTEIN BAG6"/>
    <property type="match status" value="1"/>
</dbReference>
<keyword evidence="12" id="KW-0221">Differentiation</keyword>
<keyword evidence="15" id="KW-0744">Spermatogenesis</keyword>
<keyword evidence="16" id="KW-0007">Acetylation</keyword>
<feature type="region of interest" description="Disordered" evidence="23">
    <location>
        <begin position="1021"/>
        <end position="1053"/>
    </location>
</feature>
<feature type="compositionally biased region" description="Low complexity" evidence="23">
    <location>
        <begin position="776"/>
        <end position="793"/>
    </location>
</feature>